<protein>
    <submittedName>
        <fullName evidence="2">Uncharacterized protein</fullName>
    </submittedName>
</protein>
<evidence type="ECO:0000256" key="1">
    <source>
        <dbReference type="SAM" id="Phobius"/>
    </source>
</evidence>
<evidence type="ECO:0000313" key="2">
    <source>
        <dbReference type="EMBL" id="CAE4630739.1"/>
    </source>
</evidence>
<dbReference type="AlphaFoldDB" id="A0A7S4VTT2"/>
<keyword evidence="1" id="KW-1133">Transmembrane helix</keyword>
<organism evidence="2">
    <name type="scientific">Ditylum brightwellii</name>
    <dbReference type="NCBI Taxonomy" id="49249"/>
    <lineage>
        <taxon>Eukaryota</taxon>
        <taxon>Sar</taxon>
        <taxon>Stramenopiles</taxon>
        <taxon>Ochrophyta</taxon>
        <taxon>Bacillariophyta</taxon>
        <taxon>Mediophyceae</taxon>
        <taxon>Lithodesmiophycidae</taxon>
        <taxon>Lithodesmiales</taxon>
        <taxon>Lithodesmiaceae</taxon>
        <taxon>Ditylum</taxon>
    </lineage>
</organism>
<sequence>MSQYSTTPPSTLSCGATILFFHVYTASVLLAIQRSITLALVALLQPCCRHDASCDTFHEAALQPSSAAALSTYSDFSSSLQALQRLSSHNNQQKFIAKRSAPIHGNINNGKLLTFHSNKNDGNARSKQNPRLSIPHQKRVAFLSKMIGGKCSETIELDERIPNLVD</sequence>
<proteinExistence type="predicted"/>
<keyword evidence="1" id="KW-0472">Membrane</keyword>
<feature type="transmembrane region" description="Helical" evidence="1">
    <location>
        <begin position="12"/>
        <end position="32"/>
    </location>
</feature>
<dbReference type="EMBL" id="HBNS01034888">
    <property type="protein sequence ID" value="CAE4630739.1"/>
    <property type="molecule type" value="Transcribed_RNA"/>
</dbReference>
<reference evidence="2" key="1">
    <citation type="submission" date="2021-01" db="EMBL/GenBank/DDBJ databases">
        <authorList>
            <person name="Corre E."/>
            <person name="Pelletier E."/>
            <person name="Niang G."/>
            <person name="Scheremetjew M."/>
            <person name="Finn R."/>
            <person name="Kale V."/>
            <person name="Holt S."/>
            <person name="Cochrane G."/>
            <person name="Meng A."/>
            <person name="Brown T."/>
            <person name="Cohen L."/>
        </authorList>
    </citation>
    <scope>NUCLEOTIDE SEQUENCE</scope>
    <source>
        <strain evidence="2">GSO104</strain>
    </source>
</reference>
<gene>
    <name evidence="2" type="ORF">DBRI00130_LOCUS27250</name>
</gene>
<keyword evidence="1" id="KW-0812">Transmembrane</keyword>
<name>A0A7S4VTT2_9STRA</name>
<accession>A0A7S4VTT2</accession>